<evidence type="ECO:0000313" key="3">
    <source>
        <dbReference type="Proteomes" id="UP000267821"/>
    </source>
</evidence>
<evidence type="ECO:0000313" key="2">
    <source>
        <dbReference type="EMBL" id="RPB18820.1"/>
    </source>
</evidence>
<proteinExistence type="predicted"/>
<keyword evidence="1" id="KW-0175">Coiled coil</keyword>
<dbReference type="Proteomes" id="UP000267821">
    <property type="component" value="Unassembled WGS sequence"/>
</dbReference>
<accession>A0A3N4L7E0</accession>
<protein>
    <submittedName>
        <fullName evidence="2">Uncharacterized protein</fullName>
    </submittedName>
</protein>
<evidence type="ECO:0000256" key="1">
    <source>
        <dbReference type="SAM" id="Coils"/>
    </source>
</evidence>
<keyword evidence="3" id="KW-1185">Reference proteome</keyword>
<dbReference type="AlphaFoldDB" id="A0A3N4L7E0"/>
<reference evidence="2 3" key="1">
    <citation type="journal article" date="2018" name="Nat. Ecol. Evol.">
        <title>Pezizomycetes genomes reveal the molecular basis of ectomycorrhizal truffle lifestyle.</title>
        <authorList>
            <person name="Murat C."/>
            <person name="Payen T."/>
            <person name="Noel B."/>
            <person name="Kuo A."/>
            <person name="Morin E."/>
            <person name="Chen J."/>
            <person name="Kohler A."/>
            <person name="Krizsan K."/>
            <person name="Balestrini R."/>
            <person name="Da Silva C."/>
            <person name="Montanini B."/>
            <person name="Hainaut M."/>
            <person name="Levati E."/>
            <person name="Barry K.W."/>
            <person name="Belfiori B."/>
            <person name="Cichocki N."/>
            <person name="Clum A."/>
            <person name="Dockter R.B."/>
            <person name="Fauchery L."/>
            <person name="Guy J."/>
            <person name="Iotti M."/>
            <person name="Le Tacon F."/>
            <person name="Lindquist E.A."/>
            <person name="Lipzen A."/>
            <person name="Malagnac F."/>
            <person name="Mello A."/>
            <person name="Molinier V."/>
            <person name="Miyauchi S."/>
            <person name="Poulain J."/>
            <person name="Riccioni C."/>
            <person name="Rubini A."/>
            <person name="Sitrit Y."/>
            <person name="Splivallo R."/>
            <person name="Traeger S."/>
            <person name="Wang M."/>
            <person name="Zifcakova L."/>
            <person name="Wipf D."/>
            <person name="Zambonelli A."/>
            <person name="Paolocci F."/>
            <person name="Nowrousian M."/>
            <person name="Ottonello S."/>
            <person name="Baldrian P."/>
            <person name="Spatafora J.W."/>
            <person name="Henrissat B."/>
            <person name="Nagy L.G."/>
            <person name="Aury J.M."/>
            <person name="Wincker P."/>
            <person name="Grigoriev I.V."/>
            <person name="Bonfante P."/>
            <person name="Martin F.M."/>
        </authorList>
    </citation>
    <scope>NUCLEOTIDE SEQUENCE [LARGE SCALE GENOMIC DNA]</scope>
    <source>
        <strain evidence="2 3">ATCC MYA-4762</strain>
    </source>
</reference>
<feature type="coiled-coil region" evidence="1">
    <location>
        <begin position="4"/>
        <end position="40"/>
    </location>
</feature>
<name>A0A3N4L7E0_9PEZI</name>
<dbReference type="EMBL" id="ML121609">
    <property type="protein sequence ID" value="RPB18820.1"/>
    <property type="molecule type" value="Genomic_DNA"/>
</dbReference>
<gene>
    <name evidence="2" type="ORF">L211DRAFT_689955</name>
</gene>
<sequence length="103" mass="11956">MRVVRDAYQKKTEARAEMERAQVLEQLQSLQAAQDRHAEELRLVEGRMGQSETLIQAVAHRKLDAHEGRKMFNEVEKVLEAQYVTLNDKFERCFRETIGGPRG</sequence>
<organism evidence="2 3">
    <name type="scientific">Terfezia boudieri ATCC MYA-4762</name>
    <dbReference type="NCBI Taxonomy" id="1051890"/>
    <lineage>
        <taxon>Eukaryota</taxon>
        <taxon>Fungi</taxon>
        <taxon>Dikarya</taxon>
        <taxon>Ascomycota</taxon>
        <taxon>Pezizomycotina</taxon>
        <taxon>Pezizomycetes</taxon>
        <taxon>Pezizales</taxon>
        <taxon>Pezizaceae</taxon>
        <taxon>Terfezia</taxon>
    </lineage>
</organism>
<dbReference type="InParanoid" id="A0A3N4L7E0"/>